<dbReference type="Pfam" id="PF00395">
    <property type="entry name" value="SLH"/>
    <property type="match status" value="3"/>
</dbReference>
<feature type="chain" id="PRO_5011756546" evidence="2">
    <location>
        <begin position="25"/>
        <end position="328"/>
    </location>
</feature>
<dbReference type="EMBL" id="FOTY01000002">
    <property type="protein sequence ID" value="SFL56522.1"/>
    <property type="molecule type" value="Genomic_DNA"/>
</dbReference>
<protein>
    <submittedName>
        <fullName evidence="4">S-layer homology domain-containing protein</fullName>
    </submittedName>
</protein>
<dbReference type="STRING" id="266892.SAMN04488054_102173"/>
<feature type="domain" description="SLH" evidence="3">
    <location>
        <begin position="143"/>
        <end position="206"/>
    </location>
</feature>
<evidence type="ECO:0000259" key="3">
    <source>
        <dbReference type="PROSITE" id="PS51272"/>
    </source>
</evidence>
<evidence type="ECO:0000256" key="2">
    <source>
        <dbReference type="SAM" id="SignalP"/>
    </source>
</evidence>
<dbReference type="PANTHER" id="PTHR43308:SF5">
    <property type="entry name" value="S-LAYER PROTEIN _ PEPTIDOGLYCAN ENDO-BETA-N-ACETYLGLUCOSAMINIDASE"/>
    <property type="match status" value="1"/>
</dbReference>
<gene>
    <name evidence="4" type="ORF">SAMN04488054_102173</name>
</gene>
<sequence>MKRTGMAVALTAGLFISATGSALAQSFDDVSQTFWAESEITYLSDQGIISGYEDGDFHPNEPVKRSQAAAMIVKALDLETGNRPSPGFSDITRDFHAFEEAAAVKDEEIITGNDGRFLPNNSLKRGQMAAVLNRSFDFSDGEGSNYFRDVEEGDVFFHDIQAIAQADITTGYQDGTFGPNENVTRAQFSVFLARALSPEQFVEPDRTTYINERFSYEVTYPDDWTAAQEADNGDGKVLHNDTASTIRAYGTHHMESTAPDLSNYQEVTLQNGDKAHYQSKREDNTITFDLVRIEDDIEYHVSGEVSEAFYSTNSNEIRDTIYSLKTVD</sequence>
<dbReference type="OrthoDB" id="1267107at2"/>
<dbReference type="AlphaFoldDB" id="A0A1I4IQ88"/>
<evidence type="ECO:0000256" key="1">
    <source>
        <dbReference type="ARBA" id="ARBA00022729"/>
    </source>
</evidence>
<keyword evidence="1 2" id="KW-0732">Signal</keyword>
<dbReference type="InterPro" id="IPR001119">
    <property type="entry name" value="SLH_dom"/>
</dbReference>
<name>A0A1I4IQ88_9BACI</name>
<organism evidence="4 5">
    <name type="scientific">Salibacterium qingdaonense</name>
    <dbReference type="NCBI Taxonomy" id="266892"/>
    <lineage>
        <taxon>Bacteria</taxon>
        <taxon>Bacillati</taxon>
        <taxon>Bacillota</taxon>
        <taxon>Bacilli</taxon>
        <taxon>Bacillales</taxon>
        <taxon>Bacillaceae</taxon>
    </lineage>
</organism>
<evidence type="ECO:0000313" key="4">
    <source>
        <dbReference type="EMBL" id="SFL56522.1"/>
    </source>
</evidence>
<feature type="signal peptide" evidence="2">
    <location>
        <begin position="1"/>
        <end position="24"/>
    </location>
</feature>
<keyword evidence="5" id="KW-1185">Reference proteome</keyword>
<dbReference type="PROSITE" id="PS51272">
    <property type="entry name" value="SLH"/>
    <property type="match status" value="2"/>
</dbReference>
<reference evidence="4 5" key="1">
    <citation type="submission" date="2016-10" db="EMBL/GenBank/DDBJ databases">
        <authorList>
            <person name="de Groot N.N."/>
        </authorList>
    </citation>
    <scope>NUCLEOTIDE SEQUENCE [LARGE SCALE GENOMIC DNA]</scope>
    <source>
        <strain evidence="4 5">CGMCC 1.6134</strain>
    </source>
</reference>
<dbReference type="InterPro" id="IPR051465">
    <property type="entry name" value="Cell_Envelope_Struct_Comp"/>
</dbReference>
<dbReference type="Proteomes" id="UP000199668">
    <property type="component" value="Unassembled WGS sequence"/>
</dbReference>
<evidence type="ECO:0000313" key="5">
    <source>
        <dbReference type="Proteomes" id="UP000199668"/>
    </source>
</evidence>
<feature type="domain" description="SLH" evidence="3">
    <location>
        <begin position="23"/>
        <end position="86"/>
    </location>
</feature>
<accession>A0A1I4IQ88</accession>
<dbReference type="RefSeq" id="WP_090925441.1">
    <property type="nucleotide sequence ID" value="NZ_FOTY01000002.1"/>
</dbReference>
<dbReference type="PANTHER" id="PTHR43308">
    <property type="entry name" value="OUTER MEMBRANE PROTEIN ALPHA-RELATED"/>
    <property type="match status" value="1"/>
</dbReference>
<proteinExistence type="predicted"/>